<accession>A0A1X6NRP4</accession>
<proteinExistence type="predicted"/>
<dbReference type="Proteomes" id="UP000218209">
    <property type="component" value="Unassembled WGS sequence"/>
</dbReference>
<organism evidence="2 3">
    <name type="scientific">Porphyra umbilicalis</name>
    <name type="common">Purple laver</name>
    <name type="synonym">Red alga</name>
    <dbReference type="NCBI Taxonomy" id="2786"/>
    <lineage>
        <taxon>Eukaryota</taxon>
        <taxon>Rhodophyta</taxon>
        <taxon>Bangiophyceae</taxon>
        <taxon>Bangiales</taxon>
        <taxon>Bangiaceae</taxon>
        <taxon>Porphyra</taxon>
    </lineage>
</organism>
<name>A0A1X6NRP4_PORUM</name>
<feature type="compositionally biased region" description="Low complexity" evidence="1">
    <location>
        <begin position="1"/>
        <end position="12"/>
    </location>
</feature>
<reference evidence="2 3" key="1">
    <citation type="submission" date="2017-03" db="EMBL/GenBank/DDBJ databases">
        <title>WGS assembly of Porphyra umbilicalis.</title>
        <authorList>
            <person name="Brawley S.H."/>
            <person name="Blouin N.A."/>
            <person name="Ficko-Blean E."/>
            <person name="Wheeler G.L."/>
            <person name="Lohr M."/>
            <person name="Goodson H.V."/>
            <person name="Jenkins J.W."/>
            <person name="Blaby-Haas C.E."/>
            <person name="Helliwell K.E."/>
            <person name="Chan C."/>
            <person name="Marriage T."/>
            <person name="Bhattacharya D."/>
            <person name="Klein A.S."/>
            <person name="Badis Y."/>
            <person name="Brodie J."/>
            <person name="Cao Y."/>
            <person name="Collen J."/>
            <person name="Dittami S.M."/>
            <person name="Gachon C.M."/>
            <person name="Green B.R."/>
            <person name="Karpowicz S."/>
            <person name="Kim J.W."/>
            <person name="Kudahl U."/>
            <person name="Lin S."/>
            <person name="Michel G."/>
            <person name="Mittag M."/>
            <person name="Olson B.J."/>
            <person name="Pangilinan J."/>
            <person name="Peng Y."/>
            <person name="Qiu H."/>
            <person name="Shu S."/>
            <person name="Singer J.T."/>
            <person name="Smith A.G."/>
            <person name="Sprecher B.N."/>
            <person name="Wagner V."/>
            <person name="Wang W."/>
            <person name="Wang Z.-Y."/>
            <person name="Yan J."/>
            <person name="Yarish C."/>
            <person name="Zoeuner-Riek S."/>
            <person name="Zhuang Y."/>
            <person name="Zou Y."/>
            <person name="Lindquist E.A."/>
            <person name="Grimwood J."/>
            <person name="Barry K."/>
            <person name="Rokhsar D.S."/>
            <person name="Schmutz J."/>
            <person name="Stiller J.W."/>
            <person name="Grossman A.R."/>
            <person name="Prochnik S.E."/>
        </authorList>
    </citation>
    <scope>NUCLEOTIDE SEQUENCE [LARGE SCALE GENOMIC DNA]</scope>
    <source>
        <strain evidence="2">4086291</strain>
    </source>
</reference>
<keyword evidence="3" id="KW-1185">Reference proteome</keyword>
<feature type="region of interest" description="Disordered" evidence="1">
    <location>
        <begin position="430"/>
        <end position="461"/>
    </location>
</feature>
<evidence type="ECO:0000313" key="3">
    <source>
        <dbReference type="Proteomes" id="UP000218209"/>
    </source>
</evidence>
<feature type="region of interest" description="Disordered" evidence="1">
    <location>
        <begin position="338"/>
        <end position="357"/>
    </location>
</feature>
<feature type="region of interest" description="Disordered" evidence="1">
    <location>
        <begin position="1"/>
        <end position="75"/>
    </location>
</feature>
<sequence>MDPSGAPAAVKRPAPPAVDRPARCVRAKGADRPAPGGGGPPAVAAAAVDPTAASAGSPPGAGAADGGGSGAADAALAAGGAPTAGRALVGALWPRRRPAPTAYPFRVVGGAPLWSAVRVGAAKAYADTPPVRLEAVSPVGVRVFRVVPPAAAAVAALASGAGGGKPVAPTREPYDLWYLPPAAVERAAAVHKVRTPAGWYVAAAVGDEVEVDLVGTAADGSNRVVEAAVASLAAARHRRRPQLRGSVLVDGGSLGYTQALANLDGGGLPPTAVPFCGYGRWEDGALVYTARIRLGKTVDAHATTAGVAGGGAAAAASGGAAAVGTLTAEFFVRAEATERRHGRRRPPHNLPSAGAPPAAVLSEAPWFGRHGFADAHGAPVGMDRGRHAAVLAAAAAADAARRAAVDAGVRASAARVTAAAAAAAAAAEAADGGVAAGGGDGGTPPRPRPLLVDLTAAEPTG</sequence>
<evidence type="ECO:0000256" key="1">
    <source>
        <dbReference type="SAM" id="MobiDB-lite"/>
    </source>
</evidence>
<evidence type="ECO:0000313" key="2">
    <source>
        <dbReference type="EMBL" id="OSX71252.1"/>
    </source>
</evidence>
<dbReference type="EMBL" id="KV919153">
    <property type="protein sequence ID" value="OSX71252.1"/>
    <property type="molecule type" value="Genomic_DNA"/>
</dbReference>
<protein>
    <submittedName>
        <fullName evidence="2">Uncharacterized protein</fullName>
    </submittedName>
</protein>
<dbReference type="AlphaFoldDB" id="A0A1X6NRP4"/>
<feature type="compositionally biased region" description="Low complexity" evidence="1">
    <location>
        <begin position="41"/>
        <end position="62"/>
    </location>
</feature>
<gene>
    <name evidence="2" type="ORF">BU14_0572s0001</name>
</gene>